<protein>
    <recommendedName>
        <fullName evidence="4">Phospho-2-dehydro-3-deoxyheptonate aldolase</fullName>
        <ecNumber evidence="4">2.5.1.54</ecNumber>
    </recommendedName>
</protein>
<comment type="similarity">
    <text evidence="1 4">Belongs to the class-II DAHP synthase family.</text>
</comment>
<dbReference type="PANTHER" id="PTHR21337">
    <property type="entry name" value="PHOSPHO-2-DEHYDRO-3-DEOXYHEPTONATE ALDOLASE 1, 2"/>
    <property type="match status" value="1"/>
</dbReference>
<feature type="binding site" evidence="3">
    <location>
        <position position="371"/>
    </location>
    <ligand>
        <name>Mn(2+)</name>
        <dbReference type="ChEBI" id="CHEBI:29035"/>
    </ligand>
</feature>
<keyword evidence="6" id="KW-1185">Reference proteome</keyword>
<dbReference type="EMBL" id="CP001778">
    <property type="protein sequence ID" value="ADD44675.1"/>
    <property type="molecule type" value="Genomic_DNA"/>
</dbReference>
<dbReference type="GO" id="GO:0009423">
    <property type="term" value="P:chorismate biosynthetic process"/>
    <property type="evidence" value="ECO:0007669"/>
    <property type="project" value="UniProtKB-UniPathway"/>
</dbReference>
<dbReference type="Gene3D" id="3.20.20.70">
    <property type="entry name" value="Aldolase class I"/>
    <property type="match status" value="1"/>
</dbReference>
<dbReference type="GO" id="GO:0009073">
    <property type="term" value="P:aromatic amino acid family biosynthetic process"/>
    <property type="evidence" value="ECO:0007669"/>
    <property type="project" value="UniProtKB-KW"/>
</dbReference>
<comment type="cofactor">
    <cofactor evidence="3">
        <name>Mn(2+)</name>
        <dbReference type="ChEBI" id="CHEBI:29035"/>
    </cofactor>
    <cofactor evidence="3">
        <name>Co(2+)</name>
        <dbReference type="ChEBI" id="CHEBI:48828"/>
    </cofactor>
    <cofactor evidence="3">
        <name>Cd(2+)</name>
        <dbReference type="ChEBI" id="CHEBI:48775"/>
    </cofactor>
    <text evidence="3">Binds 1 divalent cation per subunit. The enzyme is active with manganese, cobalt or cadmium ions.</text>
</comment>
<dbReference type="AlphaFoldDB" id="D3QAM9"/>
<comment type="catalytic activity">
    <reaction evidence="4">
        <text>D-erythrose 4-phosphate + phosphoenolpyruvate + H2O = 7-phospho-2-dehydro-3-deoxy-D-arabino-heptonate + phosphate</text>
        <dbReference type="Rhea" id="RHEA:14717"/>
        <dbReference type="ChEBI" id="CHEBI:15377"/>
        <dbReference type="ChEBI" id="CHEBI:16897"/>
        <dbReference type="ChEBI" id="CHEBI:43474"/>
        <dbReference type="ChEBI" id="CHEBI:58394"/>
        <dbReference type="ChEBI" id="CHEBI:58702"/>
        <dbReference type="EC" id="2.5.1.54"/>
    </reaction>
</comment>
<dbReference type="HOGENOM" id="CLU_026885_0_1_11"/>
<feature type="binding site" evidence="3">
    <location>
        <position position="133"/>
    </location>
    <ligand>
        <name>phosphoenolpyruvate</name>
        <dbReference type="ChEBI" id="CHEBI:58702"/>
    </ligand>
</feature>
<keyword evidence="3" id="KW-0170">Cobalt</keyword>
<dbReference type="InterPro" id="IPR002480">
    <property type="entry name" value="DAHP_synth_2"/>
</dbReference>
<dbReference type="GO" id="GO:0008652">
    <property type="term" value="P:amino acid biosynthetic process"/>
    <property type="evidence" value="ECO:0007669"/>
    <property type="project" value="UniProtKB-KW"/>
</dbReference>
<name>D3QAM9_STANL</name>
<dbReference type="Proteomes" id="UP000000844">
    <property type="component" value="Chromosome"/>
</dbReference>
<dbReference type="InterPro" id="IPR013785">
    <property type="entry name" value="Aldolase_TIM"/>
</dbReference>
<dbReference type="PANTHER" id="PTHR21337:SF0">
    <property type="entry name" value="PHOSPHO-2-DEHYDRO-3-DEOXYHEPTONATE ALDOLASE"/>
    <property type="match status" value="1"/>
</dbReference>
<evidence type="ECO:0000313" key="5">
    <source>
        <dbReference type="EMBL" id="ADD44675.1"/>
    </source>
</evidence>
<dbReference type="KEGG" id="sna:Snas_5038"/>
<dbReference type="eggNOG" id="COG3200">
    <property type="taxonomic scope" value="Bacteria"/>
</dbReference>
<dbReference type="OrthoDB" id="9766852at2"/>
<evidence type="ECO:0000256" key="2">
    <source>
        <dbReference type="ARBA" id="ARBA00022679"/>
    </source>
</evidence>
<keyword evidence="3" id="KW-0104">Cadmium</keyword>
<evidence type="ECO:0000256" key="3">
    <source>
        <dbReference type="PIRSR" id="PIRSR602480-1"/>
    </source>
</evidence>
<keyword evidence="4" id="KW-0057">Aromatic amino acid biosynthesis</keyword>
<evidence type="ECO:0000313" key="6">
    <source>
        <dbReference type="Proteomes" id="UP000000844"/>
    </source>
</evidence>
<reference evidence="5 6" key="1">
    <citation type="journal article" date="2009" name="Stand. Genomic Sci.">
        <title>Complete genome sequence of Stackebrandtia nassauensis type strain (LLR-40K-21).</title>
        <authorList>
            <person name="Munk C."/>
            <person name="Lapidus A."/>
            <person name="Copeland A."/>
            <person name="Jando M."/>
            <person name="Mayilraj S."/>
            <person name="Glavina Del Rio T."/>
            <person name="Nolan M."/>
            <person name="Chen F."/>
            <person name="Lucas S."/>
            <person name="Tice H."/>
            <person name="Cheng J.F."/>
            <person name="Han C."/>
            <person name="Detter J.C."/>
            <person name="Bruce D."/>
            <person name="Goodwin L."/>
            <person name="Chain P."/>
            <person name="Pitluck S."/>
            <person name="Goker M."/>
            <person name="Ovchinikova G."/>
            <person name="Pati A."/>
            <person name="Ivanova N."/>
            <person name="Mavromatis K."/>
            <person name="Chen A."/>
            <person name="Palaniappan K."/>
            <person name="Land M."/>
            <person name="Hauser L."/>
            <person name="Chang Y.J."/>
            <person name="Jeffries C.D."/>
            <person name="Bristow J."/>
            <person name="Eisen J.A."/>
            <person name="Markowitz V."/>
            <person name="Hugenholtz P."/>
            <person name="Kyrpides N.C."/>
            <person name="Klenk H.P."/>
        </authorList>
    </citation>
    <scope>NUCLEOTIDE SEQUENCE [LARGE SCALE GENOMIC DNA]</scope>
    <source>
        <strain evidence="6">DSM 44728 / CIP 108903 / NRRL B-16338 / NBRC 102104 / LLR-40K-21</strain>
    </source>
</reference>
<accession>D3QAM9</accession>
<comment type="pathway">
    <text evidence="4">Metabolic intermediate biosynthesis; chorismate biosynthesis; chorismate from D-erythrose 4-phosphate and phosphoenolpyruvate: step 1/7.</text>
</comment>
<feature type="binding site" evidence="3">
    <location>
        <position position="308"/>
    </location>
    <ligand>
        <name>phosphoenolpyruvate</name>
        <dbReference type="ChEBI" id="CHEBI:58702"/>
    </ligand>
</feature>
<dbReference type="EC" id="2.5.1.54" evidence="4"/>
<feature type="binding site" evidence="3">
    <location>
        <position position="94"/>
    </location>
    <ligand>
        <name>Mn(2+)</name>
        <dbReference type="ChEBI" id="CHEBI:29035"/>
    </ligand>
</feature>
<keyword evidence="2 4" id="KW-0808">Transferase</keyword>
<proteinExistence type="inferred from homology"/>
<keyword evidence="4" id="KW-0028">Amino-acid biosynthesis</keyword>
<dbReference type="UniPathway" id="UPA00053">
    <property type="reaction ID" value="UER00084"/>
</dbReference>
<organism evidence="5 6">
    <name type="scientific">Stackebrandtia nassauensis (strain DSM 44728 / CIP 108903 / NRRL B-16338 / NBRC 102104 / LLR-40K-21)</name>
    <dbReference type="NCBI Taxonomy" id="446470"/>
    <lineage>
        <taxon>Bacteria</taxon>
        <taxon>Bacillati</taxon>
        <taxon>Actinomycetota</taxon>
        <taxon>Actinomycetes</taxon>
        <taxon>Glycomycetales</taxon>
        <taxon>Glycomycetaceae</taxon>
        <taxon>Stackebrandtia</taxon>
    </lineage>
</organism>
<feature type="binding site" evidence="3">
    <location>
        <position position="443"/>
    </location>
    <ligand>
        <name>Mn(2+)</name>
        <dbReference type="ChEBI" id="CHEBI:29035"/>
    </ligand>
</feature>
<dbReference type="Pfam" id="PF01474">
    <property type="entry name" value="DAHP_synth_2"/>
    <property type="match status" value="1"/>
</dbReference>
<feature type="binding site" evidence="3">
    <location>
        <position position="339"/>
    </location>
    <ligand>
        <name>phosphoenolpyruvate</name>
        <dbReference type="ChEBI" id="CHEBI:58702"/>
    </ligand>
</feature>
<sequence>MTIDWHQLRNPGLVPGSLDPAAAVERAAQLGLDRWRDLPRDQMPPWEDYSEVEDVYGVLKSVPPIVAPYEVDALRDQLAQVCAGKAFLLQGGDCAETFIDNTEAHLLGLARTILQMAVVLTYGASMPVVKVGRVAGQYTKPRSSATDSLGLPSYRGDMINSLEKTPEARRADPQRMIRAYANAAAAMNMLRAYLSGGIADLRAVHHWNKDFVRQSPAGERYEAIGREIDRALAFMDACGVDDDALHTVTMYASHEALALEYDRALTRVNNDRAFGLSGHFLWVGERTRRLDGAHIDFISRLANPIGVKIGPSTSPDWALEACEKLNPDNIPGKLTLISRMGNQKIRDVLPTIVAKVHAAGRQVIWQCDPMHGNTHESSNGYKTRDFDRVVDEVLGFFEVHRSTGTHPGGIHIELTGEDVTECVGGAQALDDKDLEQRYETACDPRLNTQQSLELAFLVAEMLRH</sequence>
<keyword evidence="3" id="KW-0464">Manganese</keyword>
<dbReference type="SUPFAM" id="SSF51569">
    <property type="entry name" value="Aldolase"/>
    <property type="match status" value="1"/>
</dbReference>
<feature type="binding site" evidence="3">
    <location>
        <begin position="285"/>
        <end position="286"/>
    </location>
    <ligand>
        <name>phosphoenolpyruvate</name>
        <dbReference type="ChEBI" id="CHEBI:58702"/>
    </ligand>
</feature>
<dbReference type="NCBIfam" id="TIGR01358">
    <property type="entry name" value="DAHP_synth_II"/>
    <property type="match status" value="1"/>
</dbReference>
<feature type="binding site" evidence="3">
    <location>
        <position position="413"/>
    </location>
    <ligand>
        <name>Mn(2+)</name>
        <dbReference type="ChEBI" id="CHEBI:29035"/>
    </ligand>
</feature>
<evidence type="ECO:0000256" key="4">
    <source>
        <dbReference type="RuleBase" id="RU363071"/>
    </source>
</evidence>
<gene>
    <name evidence="5" type="ordered locus">Snas_5038</name>
</gene>
<dbReference type="GO" id="GO:0003849">
    <property type="term" value="F:3-deoxy-7-phosphoheptulonate synthase activity"/>
    <property type="evidence" value="ECO:0007669"/>
    <property type="project" value="UniProtKB-EC"/>
</dbReference>
<dbReference type="STRING" id="446470.Snas_5038"/>
<evidence type="ECO:0000256" key="1">
    <source>
        <dbReference type="ARBA" id="ARBA00008911"/>
    </source>
</evidence>